<dbReference type="Gene3D" id="1.20.1280.290">
    <property type="match status" value="1"/>
</dbReference>
<dbReference type="SUPFAM" id="SSF56601">
    <property type="entry name" value="beta-lactamase/transpeptidase-like"/>
    <property type="match status" value="1"/>
</dbReference>
<feature type="domain" description="Beta-lactamase-related" evidence="1">
    <location>
        <begin position="27"/>
        <end position="240"/>
    </location>
</feature>
<dbReference type="Pfam" id="PF00144">
    <property type="entry name" value="Beta-lactamase"/>
    <property type="match status" value="1"/>
</dbReference>
<dbReference type="Proteomes" id="UP000002729">
    <property type="component" value="Unassembled WGS sequence"/>
</dbReference>
<sequence length="303" mass="30682">MLVGRSFAVAGPSLRRASAVRGLASLEDAVEALLGTYGVAGVSAAVLAPDGSGGAVVRPVVGGLASRARREPVAPGTLFQIASLSKPVATAFAIDFFEARGACFETATVNGLLAACGSPFRLRSAAGAPRAWAEAVTLAQLVDHSALGMHYVPGVPRSAPFPDALALVSGSDAAPAPHGYASLDVDRAPGTRFAYSGGGFLVLQHLLEAASGAPAAESLDGWLAAGGGAVDVTFRHEPPAAAAASLPLGFTAFSLANKSSWLAYGLLVLDDPYIWAPNVLGLGSAATQLLLILRFGRTPKSNR</sequence>
<dbReference type="InParanoid" id="F0YRJ8"/>
<dbReference type="GeneID" id="20227201"/>
<dbReference type="Gene3D" id="3.40.710.10">
    <property type="entry name" value="DD-peptidase/beta-lactamase superfamily"/>
    <property type="match status" value="1"/>
</dbReference>
<name>F0YRJ8_AURAN</name>
<dbReference type="eggNOG" id="ENOG502RYC5">
    <property type="taxonomic scope" value="Eukaryota"/>
</dbReference>
<dbReference type="InterPro" id="IPR012338">
    <property type="entry name" value="Beta-lactam/transpept-like"/>
</dbReference>
<evidence type="ECO:0000259" key="1">
    <source>
        <dbReference type="Pfam" id="PF00144"/>
    </source>
</evidence>
<dbReference type="PANTHER" id="PTHR43283">
    <property type="entry name" value="BETA-LACTAMASE-RELATED"/>
    <property type="match status" value="1"/>
</dbReference>
<gene>
    <name evidence="2" type="ORF">AURANDRAFT_69044</name>
</gene>
<dbReference type="InterPro" id="IPR001466">
    <property type="entry name" value="Beta-lactam-related"/>
</dbReference>
<accession>F0YRJ8</accession>
<evidence type="ECO:0000313" key="2">
    <source>
        <dbReference type="EMBL" id="EGB02261.1"/>
    </source>
</evidence>
<organism evidence="3">
    <name type="scientific">Aureococcus anophagefferens</name>
    <name type="common">Harmful bloom alga</name>
    <dbReference type="NCBI Taxonomy" id="44056"/>
    <lineage>
        <taxon>Eukaryota</taxon>
        <taxon>Sar</taxon>
        <taxon>Stramenopiles</taxon>
        <taxon>Ochrophyta</taxon>
        <taxon>Pelagophyceae</taxon>
        <taxon>Pelagomonadales</taxon>
        <taxon>Pelagomonadaceae</taxon>
        <taxon>Aureococcus</taxon>
    </lineage>
</organism>
<dbReference type="EMBL" id="GL833663">
    <property type="protein sequence ID" value="EGB02261.1"/>
    <property type="molecule type" value="Genomic_DNA"/>
</dbReference>
<dbReference type="InterPro" id="IPR050789">
    <property type="entry name" value="Diverse_Enzym_Activities"/>
</dbReference>
<reference evidence="2 3" key="1">
    <citation type="journal article" date="2011" name="Proc. Natl. Acad. Sci. U.S.A.">
        <title>Niche of harmful alga Aureococcus anophagefferens revealed through ecogenomics.</title>
        <authorList>
            <person name="Gobler C.J."/>
            <person name="Berry D.L."/>
            <person name="Dyhrman S.T."/>
            <person name="Wilhelm S.W."/>
            <person name="Salamov A."/>
            <person name="Lobanov A.V."/>
            <person name="Zhang Y."/>
            <person name="Collier J.L."/>
            <person name="Wurch L.L."/>
            <person name="Kustka A.B."/>
            <person name="Dill B.D."/>
            <person name="Shah M."/>
            <person name="VerBerkmoes N.C."/>
            <person name="Kuo A."/>
            <person name="Terry A."/>
            <person name="Pangilinan J."/>
            <person name="Lindquist E.A."/>
            <person name="Lucas S."/>
            <person name="Paulsen I.T."/>
            <person name="Hattenrath-Lehmann T.K."/>
            <person name="Talmage S.C."/>
            <person name="Walker E.A."/>
            <person name="Koch F."/>
            <person name="Burson A.M."/>
            <person name="Marcoval M.A."/>
            <person name="Tang Y.Z."/>
            <person name="Lecleir G.R."/>
            <person name="Coyne K.J."/>
            <person name="Berg G.M."/>
            <person name="Bertrand E.M."/>
            <person name="Saito M.A."/>
            <person name="Gladyshev V.N."/>
            <person name="Grigoriev I.V."/>
        </authorList>
    </citation>
    <scope>NUCLEOTIDE SEQUENCE [LARGE SCALE GENOMIC DNA]</scope>
    <source>
        <strain evidence="3">CCMP 1984</strain>
    </source>
</reference>
<protein>
    <recommendedName>
        <fullName evidence="1">Beta-lactamase-related domain-containing protein</fullName>
    </recommendedName>
</protein>
<dbReference type="AlphaFoldDB" id="F0YRJ8"/>
<keyword evidence="3" id="KW-1185">Reference proteome</keyword>
<evidence type="ECO:0000313" key="3">
    <source>
        <dbReference type="Proteomes" id="UP000002729"/>
    </source>
</evidence>
<dbReference type="OrthoDB" id="428260at2759"/>
<dbReference type="KEGG" id="aaf:AURANDRAFT_69044"/>
<dbReference type="RefSeq" id="XP_009043040.1">
    <property type="nucleotide sequence ID" value="XM_009044792.1"/>
</dbReference>
<proteinExistence type="predicted"/>